<proteinExistence type="inferred from homology"/>
<dbReference type="OrthoDB" id="21825at2"/>
<dbReference type="Pfam" id="PF14226">
    <property type="entry name" value="DIOX_N"/>
    <property type="match status" value="1"/>
</dbReference>
<protein>
    <recommendedName>
        <fullName evidence="5">2-oxoglutarate-dependent ethylene/succinate-forming enzyme</fullName>
        <ecNumber evidence="4">1.13.12.19</ecNumber>
        <ecNumber evidence="3">1.14.20.7</ecNumber>
    </recommendedName>
    <alternativeName>
        <fullName evidence="7">2-oxoglutarate dioxygenase (ethylene-forming)</fullName>
    </alternativeName>
    <alternativeName>
        <fullName evidence="8">2-oxoglutarate/L-arginine monooxygenase/decarboxylase (succinate-forming)</fullName>
    </alternativeName>
</protein>
<evidence type="ECO:0000256" key="5">
    <source>
        <dbReference type="ARBA" id="ARBA00019045"/>
    </source>
</evidence>
<dbReference type="InterPro" id="IPR044861">
    <property type="entry name" value="IPNS-like_FE2OG_OXY"/>
</dbReference>
<evidence type="ECO:0000256" key="8">
    <source>
        <dbReference type="ARBA" id="ARBA00031282"/>
    </source>
</evidence>
<dbReference type="InterPro" id="IPR050231">
    <property type="entry name" value="Iron_ascorbate_oxido_reductase"/>
</dbReference>
<dbReference type="Gene3D" id="2.60.120.330">
    <property type="entry name" value="B-lactam Antibiotic, Isopenicillin N Synthase, Chain"/>
    <property type="match status" value="1"/>
</dbReference>
<evidence type="ECO:0000256" key="12">
    <source>
        <dbReference type="SAM" id="MobiDB-lite"/>
    </source>
</evidence>
<dbReference type="GO" id="GO:0102276">
    <property type="term" value="F:2-oxoglutarate oxygenase/decarboxylase (ethylene-forming) activity"/>
    <property type="evidence" value="ECO:0007669"/>
    <property type="project" value="UniProtKB-EC"/>
</dbReference>
<evidence type="ECO:0000259" key="13">
    <source>
        <dbReference type="PROSITE" id="PS51471"/>
    </source>
</evidence>
<dbReference type="InterPro" id="IPR027443">
    <property type="entry name" value="IPNS-like_sf"/>
</dbReference>
<dbReference type="AlphaFoldDB" id="A0A238LHQ3"/>
<dbReference type="GO" id="GO:0009693">
    <property type="term" value="P:ethylene biosynthetic process"/>
    <property type="evidence" value="ECO:0007669"/>
    <property type="project" value="UniProtKB-KW"/>
</dbReference>
<dbReference type="PRINTS" id="PR00682">
    <property type="entry name" value="IPNSYNTHASE"/>
</dbReference>
<comment type="cofactor">
    <cofactor evidence="1">
        <name>Fe(2+)</name>
        <dbReference type="ChEBI" id="CHEBI:29033"/>
    </cofactor>
</comment>
<evidence type="ECO:0000256" key="4">
    <source>
        <dbReference type="ARBA" id="ARBA00012531"/>
    </source>
</evidence>
<evidence type="ECO:0000256" key="11">
    <source>
        <dbReference type="RuleBase" id="RU003682"/>
    </source>
</evidence>
<dbReference type="Pfam" id="PF03171">
    <property type="entry name" value="2OG-FeII_Oxy"/>
    <property type="match status" value="1"/>
</dbReference>
<evidence type="ECO:0000256" key="9">
    <source>
        <dbReference type="ARBA" id="ARBA00047725"/>
    </source>
</evidence>
<reference evidence="14 15" key="1">
    <citation type="submission" date="2017-05" db="EMBL/GenBank/DDBJ databases">
        <authorList>
            <person name="Song R."/>
            <person name="Chenine A.L."/>
            <person name="Ruprecht R.M."/>
        </authorList>
    </citation>
    <scope>NUCLEOTIDE SEQUENCE [LARGE SCALE GENOMIC DNA]</scope>
    <source>
        <strain evidence="14 15">CECT 8899</strain>
    </source>
</reference>
<dbReference type="GO" id="GO:0046872">
    <property type="term" value="F:metal ion binding"/>
    <property type="evidence" value="ECO:0007669"/>
    <property type="project" value="UniProtKB-KW"/>
</dbReference>
<keyword evidence="11" id="KW-0408">Iron</keyword>
<evidence type="ECO:0000313" key="15">
    <source>
        <dbReference type="Proteomes" id="UP000201613"/>
    </source>
</evidence>
<evidence type="ECO:0000256" key="7">
    <source>
        <dbReference type="ARBA" id="ARBA00031011"/>
    </source>
</evidence>
<sequence>MQFPVFDLAAFEASEGEARQALARTLDTILGETGFLVLRGHGVPEALTEAVWDAAGAFFALPPEVKAKSAPPRPGAPYGWLGPNVEALAASKGEDTPPDLKESFNGGPQAVPDGMTDPEAVASVYQPTPWPDLPGFRPAWQAYYAAMEDLANRVMVAFAAALNLPEDYFVPLIDAPISALRALQYPATIGQPLDKQQRAGAHTDYGSLTILMPQPHSRGLEVMTGGDWVEVPAEPGAFVINIGDLMARWTADRWVSTLHRVVAKPDQPARRSLAFFHQPNWAAEIVPLDGSDAYPPVLSGPYLMEKFRATGR</sequence>
<feature type="domain" description="Fe2OG dioxygenase" evidence="13">
    <location>
        <begin position="176"/>
        <end position="279"/>
    </location>
</feature>
<accession>A0A238LHQ3</accession>
<dbReference type="RefSeq" id="WP_093992702.1">
    <property type="nucleotide sequence ID" value="NZ_FXZK01000005.1"/>
</dbReference>
<dbReference type="EMBL" id="FXZK01000005">
    <property type="protein sequence ID" value="SMY08496.1"/>
    <property type="molecule type" value="Genomic_DNA"/>
</dbReference>
<feature type="region of interest" description="Disordered" evidence="12">
    <location>
        <begin position="90"/>
        <end position="111"/>
    </location>
</feature>
<keyword evidence="6" id="KW-0266">Ethylene biosynthesis</keyword>
<evidence type="ECO:0000313" key="14">
    <source>
        <dbReference type="EMBL" id="SMY08496.1"/>
    </source>
</evidence>
<dbReference type="Proteomes" id="UP000201613">
    <property type="component" value="Unassembled WGS sequence"/>
</dbReference>
<evidence type="ECO:0000256" key="1">
    <source>
        <dbReference type="ARBA" id="ARBA00001954"/>
    </source>
</evidence>
<evidence type="ECO:0000256" key="10">
    <source>
        <dbReference type="ARBA" id="ARBA00049359"/>
    </source>
</evidence>
<keyword evidence="15" id="KW-1185">Reference proteome</keyword>
<dbReference type="InterPro" id="IPR005123">
    <property type="entry name" value="Oxoglu/Fe-dep_dioxygenase_dom"/>
</dbReference>
<keyword evidence="11 14" id="KW-0560">Oxidoreductase</keyword>
<dbReference type="EC" id="1.13.12.19" evidence="4"/>
<dbReference type="PANTHER" id="PTHR47990">
    <property type="entry name" value="2-OXOGLUTARATE (2OG) AND FE(II)-DEPENDENT OXYGENASE SUPERFAMILY PROTEIN-RELATED"/>
    <property type="match status" value="1"/>
</dbReference>
<dbReference type="EC" id="1.14.20.7" evidence="3"/>
<keyword evidence="11" id="KW-0479">Metal-binding</keyword>
<comment type="similarity">
    <text evidence="11">Belongs to the iron/ascorbate-dependent oxidoreductase family.</text>
</comment>
<evidence type="ECO:0000256" key="6">
    <source>
        <dbReference type="ARBA" id="ARBA00022666"/>
    </source>
</evidence>
<gene>
    <name evidence="14" type="primary">efe_2</name>
    <name evidence="14" type="ORF">LOM8899_02649</name>
</gene>
<dbReference type="SUPFAM" id="SSF51197">
    <property type="entry name" value="Clavaminate synthase-like"/>
    <property type="match status" value="1"/>
</dbReference>
<dbReference type="PROSITE" id="PS51471">
    <property type="entry name" value="FE2OG_OXY"/>
    <property type="match status" value="1"/>
</dbReference>
<evidence type="ECO:0000256" key="3">
    <source>
        <dbReference type="ARBA" id="ARBA00012293"/>
    </source>
</evidence>
<name>A0A238LHQ3_9RHOB</name>
<organism evidence="14 15">
    <name type="scientific">Flavimaricola marinus</name>
    <dbReference type="NCBI Taxonomy" id="1819565"/>
    <lineage>
        <taxon>Bacteria</taxon>
        <taxon>Pseudomonadati</taxon>
        <taxon>Pseudomonadota</taxon>
        <taxon>Alphaproteobacteria</taxon>
        <taxon>Rhodobacterales</taxon>
        <taxon>Paracoccaceae</taxon>
        <taxon>Flavimaricola</taxon>
    </lineage>
</organism>
<dbReference type="InterPro" id="IPR026992">
    <property type="entry name" value="DIOX_N"/>
</dbReference>
<evidence type="ECO:0000256" key="2">
    <source>
        <dbReference type="ARBA" id="ARBA00004767"/>
    </source>
</evidence>
<comment type="pathway">
    <text evidence="2">Alkene biosynthesis; ethylene biosynthesis via 2-oxoglutarate.</text>
</comment>
<comment type="catalytic activity">
    <reaction evidence="9">
        <text>2-oxoglutarate + O2 + 2 H(+) = ethene + 3 CO2 + H2O</text>
        <dbReference type="Rhea" id="RHEA:31523"/>
        <dbReference type="ChEBI" id="CHEBI:15377"/>
        <dbReference type="ChEBI" id="CHEBI:15378"/>
        <dbReference type="ChEBI" id="CHEBI:15379"/>
        <dbReference type="ChEBI" id="CHEBI:16526"/>
        <dbReference type="ChEBI" id="CHEBI:16810"/>
        <dbReference type="ChEBI" id="CHEBI:18153"/>
        <dbReference type="EC" id="1.13.12.19"/>
    </reaction>
</comment>
<comment type="catalytic activity">
    <reaction evidence="10">
        <text>L-arginine + 2-oxoglutarate + O2 = guanidine + L-glutamate 5-semialdehyde + succinate + CO2</text>
        <dbReference type="Rhea" id="RHEA:31535"/>
        <dbReference type="ChEBI" id="CHEBI:15379"/>
        <dbReference type="ChEBI" id="CHEBI:16526"/>
        <dbReference type="ChEBI" id="CHEBI:16810"/>
        <dbReference type="ChEBI" id="CHEBI:30031"/>
        <dbReference type="ChEBI" id="CHEBI:30087"/>
        <dbReference type="ChEBI" id="CHEBI:32682"/>
        <dbReference type="ChEBI" id="CHEBI:58066"/>
        <dbReference type="EC" id="1.14.20.7"/>
    </reaction>
</comment>
<feature type="compositionally biased region" description="Basic and acidic residues" evidence="12">
    <location>
        <begin position="92"/>
        <end position="102"/>
    </location>
</feature>